<accession>A0ABM8Z1V5</accession>
<keyword evidence="4" id="KW-0378">Hydrolase</keyword>
<dbReference type="Pfam" id="PF00675">
    <property type="entry name" value="Peptidase_M16"/>
    <property type="match status" value="1"/>
</dbReference>
<dbReference type="RefSeq" id="WP_239797526.1">
    <property type="nucleotide sequence ID" value="NZ_OU912926.1"/>
</dbReference>
<dbReference type="GO" id="GO:0006508">
    <property type="term" value="P:proteolysis"/>
    <property type="evidence" value="ECO:0007669"/>
    <property type="project" value="UniProtKB-KW"/>
</dbReference>
<evidence type="ECO:0000256" key="1">
    <source>
        <dbReference type="SAM" id="SignalP"/>
    </source>
</evidence>
<feature type="chain" id="PRO_5045664877" evidence="1">
    <location>
        <begin position="22"/>
        <end position="446"/>
    </location>
</feature>
<dbReference type="Proteomes" id="UP000839052">
    <property type="component" value="Chromosome"/>
</dbReference>
<dbReference type="EMBL" id="OU912926">
    <property type="protein sequence ID" value="CAG9933801.1"/>
    <property type="molecule type" value="Genomic_DNA"/>
</dbReference>
<dbReference type="SUPFAM" id="SSF63411">
    <property type="entry name" value="LuxS/MPP-like metallohydrolase"/>
    <property type="match status" value="2"/>
</dbReference>
<dbReference type="InterPro" id="IPR011249">
    <property type="entry name" value="Metalloenz_LuxS/M16"/>
</dbReference>
<reference evidence="4 5" key="1">
    <citation type="submission" date="2021-10" db="EMBL/GenBank/DDBJ databases">
        <authorList>
            <person name="Koch H."/>
        </authorList>
    </citation>
    <scope>NUCLEOTIDE SEQUENCE [LARGE SCALE GENOMIC DNA]</scope>
    <source>
        <strain evidence="4">6680</strain>
    </source>
</reference>
<evidence type="ECO:0000259" key="2">
    <source>
        <dbReference type="Pfam" id="PF00675"/>
    </source>
</evidence>
<dbReference type="GO" id="GO:0008233">
    <property type="term" value="F:peptidase activity"/>
    <property type="evidence" value="ECO:0007669"/>
    <property type="project" value="UniProtKB-KW"/>
</dbReference>
<proteinExistence type="predicted"/>
<name>A0ABM8Z1V5_9PROT</name>
<keyword evidence="5" id="KW-1185">Reference proteome</keyword>
<dbReference type="PANTHER" id="PTHR11851:SF224">
    <property type="entry name" value="PROCESSING PROTEASE"/>
    <property type="match status" value="1"/>
</dbReference>
<dbReference type="InterPro" id="IPR007863">
    <property type="entry name" value="Peptidase_M16_C"/>
</dbReference>
<dbReference type="InterPro" id="IPR050361">
    <property type="entry name" value="MPP/UQCRC_Complex"/>
</dbReference>
<keyword evidence="1" id="KW-0732">Signal</keyword>
<dbReference type="Pfam" id="PF05193">
    <property type="entry name" value="Peptidase_M16_C"/>
    <property type="match status" value="1"/>
</dbReference>
<evidence type="ECO:0000313" key="5">
    <source>
        <dbReference type="Proteomes" id="UP000839052"/>
    </source>
</evidence>
<evidence type="ECO:0000259" key="3">
    <source>
        <dbReference type="Pfam" id="PF05193"/>
    </source>
</evidence>
<dbReference type="Gene3D" id="3.30.830.10">
    <property type="entry name" value="Metalloenzyme, LuxS/M16 peptidase-like"/>
    <property type="match status" value="2"/>
</dbReference>
<dbReference type="PANTHER" id="PTHR11851">
    <property type="entry name" value="METALLOPROTEASE"/>
    <property type="match status" value="1"/>
</dbReference>
<feature type="signal peptide" evidence="1">
    <location>
        <begin position="1"/>
        <end position="21"/>
    </location>
</feature>
<feature type="domain" description="Peptidase M16 C-terminal" evidence="3">
    <location>
        <begin position="190"/>
        <end position="366"/>
    </location>
</feature>
<gene>
    <name evidence="4" type="ORF">NTG6680_2552</name>
</gene>
<dbReference type="InterPro" id="IPR011765">
    <property type="entry name" value="Pept_M16_N"/>
</dbReference>
<sequence>MDTKLLAAVVLFLAGIATALATPHIQHWTSPSGARVYFVENHDLPMLDLTVTFAAGSSFDVAEKSGLAGLTHRMLDLGAEGLSEDDIARNLADIGAQFGKNFDADRAGISLRTLSSTAERFQALDILARVLQHPLFQEEVLAREKTRLIAGLKEDETKPERIAEKAFSKAVFGTHPYGLPSSGEVSTVENIQRTDTEAFYRTHYLAKTAVVAIMGDVTRAEAEAIAQNLTAQLPQGIEAVQVAPVVMQIKASEQRIVHPATQSHILMGAPGLARKDPDYFALYVGNHILGGGGFVSRLMHEIREKRGLAYSVYSYFIPMKLPGAYQIGLQTKKNQADEALQLVRATLREFIDKGVTKKELQASKQNIIGGFPLRIDSNKKIVDYLNVIGFYELPLTYLDDFVGNVDKVTIAQIRSAFDRRVNPDAMATVIVGAPETPKPGNEGAVQ</sequence>
<keyword evidence="4" id="KW-0645">Protease</keyword>
<protein>
    <submittedName>
        <fullName evidence="4">Zinc protease</fullName>
    </submittedName>
</protein>
<organism evidence="4 5">
    <name type="scientific">Candidatus Nitrotoga arctica</name>
    <dbReference type="NCBI Taxonomy" id="453162"/>
    <lineage>
        <taxon>Bacteria</taxon>
        <taxon>Pseudomonadati</taxon>
        <taxon>Pseudomonadota</taxon>
        <taxon>Betaproteobacteria</taxon>
        <taxon>Nitrosomonadales</taxon>
        <taxon>Gallionellaceae</taxon>
        <taxon>Candidatus Nitrotoga</taxon>
    </lineage>
</organism>
<evidence type="ECO:0000313" key="4">
    <source>
        <dbReference type="EMBL" id="CAG9933801.1"/>
    </source>
</evidence>
<feature type="domain" description="Peptidase M16 N-terminal" evidence="2">
    <location>
        <begin position="47"/>
        <end position="180"/>
    </location>
</feature>